<dbReference type="EMBL" id="CP080107">
    <property type="protein sequence ID" value="QYD27164.1"/>
    <property type="molecule type" value="Genomic_DNA"/>
</dbReference>
<gene>
    <name evidence="1" type="ORF">KZX48_01615</name>
</gene>
<dbReference type="SUPFAM" id="SSF56349">
    <property type="entry name" value="DNA breaking-rejoining enzymes"/>
    <property type="match status" value="1"/>
</dbReference>
<reference evidence="1" key="1">
    <citation type="submission" date="2021-07" db="EMBL/GenBank/DDBJ databases">
        <title>Characterization of Emerging Pathogens Carrying KPC-2 Gene in IncP-6 Plasmids Isolated from Urban Sewage in Argentina.</title>
        <authorList>
            <person name="Ghiglione B."/>
            <person name="Haim M.S."/>
            <person name="Dropa M."/>
        </authorList>
    </citation>
    <scope>NUCLEOTIDE SEQUENCE</scope>
    <source>
        <strain evidence="1">WW-19C</strain>
    </source>
</reference>
<evidence type="ECO:0000313" key="1">
    <source>
        <dbReference type="EMBL" id="QYD27164.1"/>
    </source>
</evidence>
<protein>
    <submittedName>
        <fullName evidence="1">Integrase</fullName>
    </submittedName>
</protein>
<dbReference type="GO" id="GO:0003677">
    <property type="term" value="F:DNA binding"/>
    <property type="evidence" value="ECO:0007669"/>
    <property type="project" value="InterPro"/>
</dbReference>
<organism evidence="1 2">
    <name type="scientific">Enterobacter asburiae</name>
    <dbReference type="NCBI Taxonomy" id="61645"/>
    <lineage>
        <taxon>Bacteria</taxon>
        <taxon>Pseudomonadati</taxon>
        <taxon>Pseudomonadota</taxon>
        <taxon>Gammaproteobacteria</taxon>
        <taxon>Enterobacterales</taxon>
        <taxon>Enterobacteriaceae</taxon>
        <taxon>Enterobacter</taxon>
        <taxon>Enterobacter cloacae complex</taxon>
    </lineage>
</organism>
<accession>A0AAQ0ESC2</accession>
<dbReference type="AlphaFoldDB" id="A0AAQ0ESC2"/>
<dbReference type="RefSeq" id="WP_048216963.1">
    <property type="nucleotide sequence ID" value="NZ_BEEV01000014.1"/>
</dbReference>
<name>A0AAQ0ESC2_ENTAS</name>
<evidence type="ECO:0000313" key="2">
    <source>
        <dbReference type="Proteomes" id="UP000826990"/>
    </source>
</evidence>
<dbReference type="Proteomes" id="UP000826990">
    <property type="component" value="Chromosome"/>
</dbReference>
<proteinExistence type="predicted"/>
<dbReference type="InterPro" id="IPR011010">
    <property type="entry name" value="DNA_brk_join_enz"/>
</dbReference>
<sequence length="677" mass="76652">MAELFLFKPKATLAAAENLEAFISKCRDQLTVFGSDLNWEDAVWPNITVFSKLGIITRKPMQGEVQNPEFIDFAKAYFRYQQGHHPTGTKNESKALRSVEAALLQVNGNANIDGISISVLDEAAELARQHYSDGSAYHCGREIERLAKFLTENQLVSSAMQNWVNPIKRVEDKNKTGREAKKNREEKLPSDIALNALAEIFANDPIHERDIFTTSVFAMLMSAPSRITEVLALPVDCEVCETDREGIERYGWRFFSGKGYEGDIKWIPTVMVSVAKTAIARAKKLSEDARQLAKWIEKHPNKFYRHASCPDIADDEPLTMEQACMALGFAHDSKKTCRSSLGNRRLAKEDYVHTLNSLWQHTMARLPVDFPWFDKDKEIKYSNALFALNANQLHGNRGCLPVELHKPTNNFCNNDLVPREALDGKHASIFDRHGYRAENGERVKMTSHQARHLLNTIAQRGGLSNLEIAKWSGRADVKQNRTYNHMTEYELVGMAERLDPTKALFGPVGEVAKHLPVTMQEFNTLEHSSVHVTEYGYCVHDYTMSPCEKFRDCVNCIEQVCIKGDDTEKLDRIKRRLVKSERLFSLAETAVASGEMGADRWYQYHKKTVTRLRELVAILEEPDIENGAQIKLRGNDFSQLRRVAEKKSIESIEQKGKASEEAVMLDDLTTFLGGGFG</sequence>